<feature type="compositionally biased region" description="Low complexity" evidence="1">
    <location>
        <begin position="105"/>
        <end position="120"/>
    </location>
</feature>
<feature type="chain" id="PRO_5029521274" evidence="2">
    <location>
        <begin position="28"/>
        <end position="429"/>
    </location>
</feature>
<accession>A0A7J6XQ82</accession>
<feature type="compositionally biased region" description="Basic and acidic residues" evidence="1">
    <location>
        <begin position="224"/>
        <end position="233"/>
    </location>
</feature>
<dbReference type="VEuPathDB" id="TriTrypDB:BCY84_04585"/>
<name>A0A7J6XQ82_TRYCR</name>
<dbReference type="InterPro" id="IPR022195">
    <property type="entry name" value="DUF3720"/>
</dbReference>
<feature type="compositionally biased region" description="Low complexity" evidence="1">
    <location>
        <begin position="323"/>
        <end position="342"/>
    </location>
</feature>
<dbReference type="Proteomes" id="UP000583944">
    <property type="component" value="Unassembled WGS sequence"/>
</dbReference>
<comment type="caution">
    <text evidence="3">The sequence shown here is derived from an EMBL/GenBank/DDBJ whole genome shotgun (WGS) entry which is preliminary data.</text>
</comment>
<feature type="compositionally biased region" description="Polar residues" evidence="1">
    <location>
        <begin position="286"/>
        <end position="309"/>
    </location>
</feature>
<feature type="compositionally biased region" description="Basic and acidic residues" evidence="1">
    <location>
        <begin position="198"/>
        <end position="215"/>
    </location>
</feature>
<dbReference type="EMBL" id="JABDHM010000190">
    <property type="protein sequence ID" value="KAF5216597.1"/>
    <property type="molecule type" value="Genomic_DNA"/>
</dbReference>
<dbReference type="AlphaFoldDB" id="A0A7J6XQ82"/>
<dbReference type="VEuPathDB" id="TriTrypDB:ECC02_010603"/>
<evidence type="ECO:0000256" key="2">
    <source>
        <dbReference type="SAM" id="SignalP"/>
    </source>
</evidence>
<feature type="compositionally biased region" description="Basic and acidic residues" evidence="1">
    <location>
        <begin position="146"/>
        <end position="163"/>
    </location>
</feature>
<dbReference type="Pfam" id="PF12517">
    <property type="entry name" value="DUF3720"/>
    <property type="match status" value="1"/>
</dbReference>
<gene>
    <name evidence="3" type="ORF">ECC02_010603</name>
</gene>
<feature type="compositionally biased region" description="Low complexity" evidence="1">
    <location>
        <begin position="390"/>
        <end position="403"/>
    </location>
</feature>
<feature type="region of interest" description="Disordered" evidence="1">
    <location>
        <begin position="79"/>
        <end position="406"/>
    </location>
</feature>
<evidence type="ECO:0000313" key="4">
    <source>
        <dbReference type="Proteomes" id="UP000583944"/>
    </source>
</evidence>
<protein>
    <submittedName>
        <fullName evidence="3">Mucin-associated surface protein (MASP) subgroup S074</fullName>
    </submittedName>
</protein>
<feature type="compositionally biased region" description="Basic and acidic residues" evidence="1">
    <location>
        <begin position="310"/>
        <end position="320"/>
    </location>
</feature>
<reference evidence="3 4" key="1">
    <citation type="journal article" date="2019" name="Genome Biol. Evol.">
        <title>Nanopore Sequencing Significantly Improves Genome Assembly of the Protozoan Parasite Trypanosoma cruzi.</title>
        <authorList>
            <person name="Diaz-Viraque F."/>
            <person name="Pita S."/>
            <person name="Greif G."/>
            <person name="de Souza R.C.M."/>
            <person name="Iraola G."/>
            <person name="Robello C."/>
        </authorList>
    </citation>
    <scope>NUCLEOTIDE SEQUENCE [LARGE SCALE GENOMIC DNA]</scope>
    <source>
        <strain evidence="3 4">Berenice</strain>
    </source>
</reference>
<evidence type="ECO:0000256" key="1">
    <source>
        <dbReference type="SAM" id="MobiDB-lite"/>
    </source>
</evidence>
<evidence type="ECO:0000313" key="3">
    <source>
        <dbReference type="EMBL" id="KAF5216597.1"/>
    </source>
</evidence>
<keyword evidence="2" id="KW-0732">Signal</keyword>
<sequence>MAMMMTGRVLLVCALCVLWCVTVFGDARDNRCVEGDGNVLTRTHNGGNNGLRLKADCGLISTRMGLIKAVAAGEREELESVDAPLDSVGGKSPSSLLAGSEDNETPVAGGVEGAAGAATPYLPVSGPGVSGAGDEGGQLPVAGQEGNEKNNLDPGSKEPKESQDQNTDQLSSPSGSTSTRSDEKLSSTGTDDLTPLPKDTETELGADRQDNRESNEAIEEEDGEKDKGKKQEKNILQPETQEVQNNGGGTPPPSSGGPAPSSTAGEGSPPTEPKNSQNSKKIKNEATPSGPTMESKATQPPSGDATQGQHSHDTDTEDSTKNAATGSPAEPTTSSTSASGSGDHVQNKADKDDAQSSEGQHDSLETGNTNVVPTLSEAAPQTAETITAKTNDTTTPGDSDGSTAVSHTTSPLLLLLVVACAAAAAVVAA</sequence>
<feature type="compositionally biased region" description="Low complexity" evidence="1">
    <location>
        <begin position="256"/>
        <end position="269"/>
    </location>
</feature>
<organism evidence="3 4">
    <name type="scientific">Trypanosoma cruzi</name>
    <dbReference type="NCBI Taxonomy" id="5693"/>
    <lineage>
        <taxon>Eukaryota</taxon>
        <taxon>Discoba</taxon>
        <taxon>Euglenozoa</taxon>
        <taxon>Kinetoplastea</taxon>
        <taxon>Metakinetoplastina</taxon>
        <taxon>Trypanosomatida</taxon>
        <taxon>Trypanosomatidae</taxon>
        <taxon>Trypanosoma</taxon>
        <taxon>Schizotrypanum</taxon>
    </lineage>
</organism>
<feature type="compositionally biased region" description="Basic and acidic residues" evidence="1">
    <location>
        <begin position="345"/>
        <end position="364"/>
    </location>
</feature>
<feature type="signal peptide" evidence="2">
    <location>
        <begin position="1"/>
        <end position="27"/>
    </location>
</feature>
<proteinExistence type="predicted"/>